<comment type="subunit">
    <text evidence="5 16">Homodimer.</text>
</comment>
<dbReference type="GO" id="GO:0005737">
    <property type="term" value="C:cytoplasm"/>
    <property type="evidence" value="ECO:0007669"/>
    <property type="project" value="UniProtKB-SubCell"/>
</dbReference>
<dbReference type="InterPro" id="IPR004619">
    <property type="entry name" value="Type_III_PanK"/>
</dbReference>
<dbReference type="AlphaFoldDB" id="A0A1M5NLJ4"/>
<feature type="binding site" evidence="16">
    <location>
        <position position="121"/>
    </location>
    <ligand>
        <name>ATP</name>
        <dbReference type="ChEBI" id="CHEBI:30616"/>
    </ligand>
</feature>
<feature type="active site" description="Proton acceptor" evidence="16">
    <location>
        <position position="97"/>
    </location>
</feature>
<comment type="similarity">
    <text evidence="14 16">Belongs to the type III pantothenate kinase family.</text>
</comment>
<dbReference type="GO" id="GO:0046872">
    <property type="term" value="F:metal ion binding"/>
    <property type="evidence" value="ECO:0007669"/>
    <property type="project" value="UniProtKB-KW"/>
</dbReference>
<comment type="pathway">
    <text evidence="4 16">Cofactor biosynthesis; coenzyme A biosynthesis; CoA from (R)-pantothenate: step 1/5.</text>
</comment>
<feature type="binding site" evidence="16">
    <location>
        <position position="88"/>
    </location>
    <ligand>
        <name>substrate</name>
    </ligand>
</feature>
<protein>
    <recommendedName>
        <fullName evidence="15 16">Type III pantothenate kinase</fullName>
        <ecNumber evidence="6 16">2.7.1.33</ecNumber>
    </recommendedName>
    <alternativeName>
        <fullName evidence="16">PanK-III</fullName>
    </alternativeName>
    <alternativeName>
        <fullName evidence="16">Pantothenic acid kinase</fullName>
    </alternativeName>
</protein>
<keyword evidence="10 16" id="KW-0418">Kinase</keyword>
<evidence type="ECO:0000256" key="7">
    <source>
        <dbReference type="ARBA" id="ARBA00022490"/>
    </source>
</evidence>
<reference evidence="17 18" key="1">
    <citation type="submission" date="2016-11" db="EMBL/GenBank/DDBJ databases">
        <authorList>
            <person name="Jaros S."/>
            <person name="Januszkiewicz K."/>
            <person name="Wedrychowicz H."/>
        </authorList>
    </citation>
    <scope>NUCLEOTIDE SEQUENCE [LARGE SCALE GENOMIC DNA]</scope>
    <source>
        <strain evidence="17 18">DSM 24574</strain>
    </source>
</reference>
<comment type="subcellular location">
    <subcellularLocation>
        <location evidence="3 16">Cytoplasm</location>
    </subcellularLocation>
</comment>
<evidence type="ECO:0000256" key="11">
    <source>
        <dbReference type="ARBA" id="ARBA00022840"/>
    </source>
</evidence>
<dbReference type="Gene3D" id="3.30.420.40">
    <property type="match status" value="1"/>
</dbReference>
<evidence type="ECO:0000256" key="2">
    <source>
        <dbReference type="ARBA" id="ARBA00001958"/>
    </source>
</evidence>
<comment type="catalytic activity">
    <reaction evidence="1 16">
        <text>(R)-pantothenate + ATP = (R)-4'-phosphopantothenate + ADP + H(+)</text>
        <dbReference type="Rhea" id="RHEA:16373"/>
        <dbReference type="ChEBI" id="CHEBI:10986"/>
        <dbReference type="ChEBI" id="CHEBI:15378"/>
        <dbReference type="ChEBI" id="CHEBI:29032"/>
        <dbReference type="ChEBI" id="CHEBI:30616"/>
        <dbReference type="ChEBI" id="CHEBI:456216"/>
        <dbReference type="EC" id="2.7.1.33"/>
    </reaction>
</comment>
<evidence type="ECO:0000256" key="8">
    <source>
        <dbReference type="ARBA" id="ARBA00022679"/>
    </source>
</evidence>
<dbReference type="GO" id="GO:0015937">
    <property type="term" value="P:coenzyme A biosynthetic process"/>
    <property type="evidence" value="ECO:0007669"/>
    <property type="project" value="UniProtKB-UniRule"/>
</dbReference>
<comment type="cofactor">
    <cofactor evidence="2">
        <name>K(+)</name>
        <dbReference type="ChEBI" id="CHEBI:29103"/>
    </cofactor>
</comment>
<feature type="binding site" evidence="16">
    <location>
        <position position="173"/>
    </location>
    <ligand>
        <name>substrate</name>
    </ligand>
</feature>
<dbReference type="Proteomes" id="UP000184212">
    <property type="component" value="Unassembled WGS sequence"/>
</dbReference>
<dbReference type="NCBIfam" id="TIGR00671">
    <property type="entry name" value="baf"/>
    <property type="match status" value="1"/>
</dbReference>
<evidence type="ECO:0000256" key="12">
    <source>
        <dbReference type="ARBA" id="ARBA00022958"/>
    </source>
</evidence>
<keyword evidence="16" id="KW-0479">Metal-binding</keyword>
<dbReference type="InterPro" id="IPR043129">
    <property type="entry name" value="ATPase_NBD"/>
</dbReference>
<name>A0A1M5NLJ4_9BACT</name>
<dbReference type="CDD" id="cd24015">
    <property type="entry name" value="ASKHA_NBD_PanK-III"/>
    <property type="match status" value="1"/>
</dbReference>
<keyword evidence="11 16" id="KW-0067">ATP-binding</keyword>
<evidence type="ECO:0000313" key="17">
    <source>
        <dbReference type="EMBL" id="SHG90420.1"/>
    </source>
</evidence>
<organism evidence="17 18">
    <name type="scientific">Chryseolinea serpens</name>
    <dbReference type="NCBI Taxonomy" id="947013"/>
    <lineage>
        <taxon>Bacteria</taxon>
        <taxon>Pseudomonadati</taxon>
        <taxon>Bacteroidota</taxon>
        <taxon>Cytophagia</taxon>
        <taxon>Cytophagales</taxon>
        <taxon>Fulvivirgaceae</taxon>
        <taxon>Chryseolinea</taxon>
    </lineage>
</organism>
<evidence type="ECO:0000256" key="9">
    <source>
        <dbReference type="ARBA" id="ARBA00022741"/>
    </source>
</evidence>
<dbReference type="STRING" id="947013.SAMN04488109_2409"/>
<dbReference type="GO" id="GO:0004594">
    <property type="term" value="F:pantothenate kinase activity"/>
    <property type="evidence" value="ECO:0007669"/>
    <property type="project" value="UniProtKB-UniRule"/>
</dbReference>
<evidence type="ECO:0000256" key="10">
    <source>
        <dbReference type="ARBA" id="ARBA00022777"/>
    </source>
</evidence>
<comment type="cofactor">
    <cofactor evidence="16">
        <name>NH4(+)</name>
        <dbReference type="ChEBI" id="CHEBI:28938"/>
    </cofactor>
    <cofactor evidence="16">
        <name>K(+)</name>
        <dbReference type="ChEBI" id="CHEBI:29103"/>
    </cofactor>
    <text evidence="16">A monovalent cation. Ammonium or potassium.</text>
</comment>
<sequence length="244" mass="26210">MNTEPRNVVVDYGNSAAKVGIFNGDTLTARHVFAEPEELKTFLQNFSASGFIISSVNRDAAMVAEWARQVAQKFILTPSLPLPIQNRYATPATLGVDRIAGACGALHLYPGAPCLVIDAGTCITYDFLDKDGAYHGGGISPGLRMRFQAVHTFTAKLPLIAPVDHPPLIGNSTETCIQSGVENGVVAELNGIIAQYREKFEGLRVILCGGDALFFENQLKGSIFAVPELVLSGLNSILIYNVSR</sequence>
<keyword evidence="12 16" id="KW-0630">Potassium</keyword>
<comment type="function">
    <text evidence="16">Catalyzes the phosphorylation of pantothenate (Pan), the first step in CoA biosynthesis.</text>
</comment>
<keyword evidence="9 16" id="KW-0547">Nucleotide-binding</keyword>
<evidence type="ECO:0000256" key="13">
    <source>
        <dbReference type="ARBA" id="ARBA00022993"/>
    </source>
</evidence>
<dbReference type="GO" id="GO:0005524">
    <property type="term" value="F:ATP binding"/>
    <property type="evidence" value="ECO:0007669"/>
    <property type="project" value="UniProtKB-UniRule"/>
</dbReference>
<dbReference type="SUPFAM" id="SSF53067">
    <property type="entry name" value="Actin-like ATPase domain"/>
    <property type="match status" value="2"/>
</dbReference>
<dbReference type="PANTHER" id="PTHR34265">
    <property type="entry name" value="TYPE III PANTOTHENATE KINASE"/>
    <property type="match status" value="1"/>
</dbReference>
<dbReference type="OrthoDB" id="9804707at2"/>
<gene>
    <name evidence="16" type="primary">coaX</name>
    <name evidence="17" type="ORF">SAMN04488109_2409</name>
</gene>
<keyword evidence="7 16" id="KW-0963">Cytoplasm</keyword>
<keyword evidence="8 16" id="KW-0808">Transferase</keyword>
<evidence type="ECO:0000256" key="6">
    <source>
        <dbReference type="ARBA" id="ARBA00012102"/>
    </source>
</evidence>
<dbReference type="EMBL" id="FQWQ01000001">
    <property type="protein sequence ID" value="SHG90420.1"/>
    <property type="molecule type" value="Genomic_DNA"/>
</dbReference>
<evidence type="ECO:0000256" key="5">
    <source>
        <dbReference type="ARBA" id="ARBA00011738"/>
    </source>
</evidence>
<accession>A0A1M5NLJ4</accession>
<keyword evidence="18" id="KW-1185">Reference proteome</keyword>
<dbReference type="PANTHER" id="PTHR34265:SF1">
    <property type="entry name" value="TYPE III PANTOTHENATE KINASE"/>
    <property type="match status" value="1"/>
</dbReference>
<dbReference type="HAMAP" id="MF_01274">
    <property type="entry name" value="Pantothen_kinase_3"/>
    <property type="match status" value="1"/>
</dbReference>
<evidence type="ECO:0000256" key="4">
    <source>
        <dbReference type="ARBA" id="ARBA00005225"/>
    </source>
</evidence>
<feature type="binding site" evidence="16">
    <location>
        <begin position="11"/>
        <end position="18"/>
    </location>
    <ligand>
        <name>ATP</name>
        <dbReference type="ChEBI" id="CHEBI:30616"/>
    </ligand>
</feature>
<dbReference type="EC" id="2.7.1.33" evidence="6 16"/>
<evidence type="ECO:0000256" key="16">
    <source>
        <dbReference type="HAMAP-Rule" id="MF_01274"/>
    </source>
</evidence>
<dbReference type="RefSeq" id="WP_073133956.1">
    <property type="nucleotide sequence ID" value="NZ_FQWQ01000001.1"/>
</dbReference>
<evidence type="ECO:0000256" key="15">
    <source>
        <dbReference type="ARBA" id="ARBA00040883"/>
    </source>
</evidence>
<proteinExistence type="inferred from homology"/>
<dbReference type="UniPathway" id="UPA00241">
    <property type="reaction ID" value="UER00352"/>
</dbReference>
<evidence type="ECO:0000313" key="18">
    <source>
        <dbReference type="Proteomes" id="UP000184212"/>
    </source>
</evidence>
<keyword evidence="13 16" id="KW-0173">Coenzyme A biosynthesis</keyword>
<feature type="binding site" evidence="16">
    <location>
        <begin position="95"/>
        <end position="98"/>
    </location>
    <ligand>
        <name>substrate</name>
    </ligand>
</feature>
<evidence type="ECO:0000256" key="1">
    <source>
        <dbReference type="ARBA" id="ARBA00001206"/>
    </source>
</evidence>
<evidence type="ECO:0000256" key="14">
    <source>
        <dbReference type="ARBA" id="ARBA00038036"/>
    </source>
</evidence>
<evidence type="ECO:0000256" key="3">
    <source>
        <dbReference type="ARBA" id="ARBA00004496"/>
    </source>
</evidence>
<dbReference type="Pfam" id="PF03309">
    <property type="entry name" value="Pan_kinase"/>
    <property type="match status" value="1"/>
</dbReference>
<feature type="binding site" evidence="16">
    <location>
        <position position="118"/>
    </location>
    <ligand>
        <name>K(+)</name>
        <dbReference type="ChEBI" id="CHEBI:29103"/>
    </ligand>
</feature>